<dbReference type="NCBIfam" id="TIGR00229">
    <property type="entry name" value="sensory_box"/>
    <property type="match status" value="1"/>
</dbReference>
<sequence>MISRRFVVGACRRMGGIATLILVNVALAVLFTTVWSRVDALLEQSYPSLRPVGLGIVAGFASISAMLFPINIAPGVFTDLRTVSIALSGLIGGPVSTLIGATMAIIYRISVGGVGAGAGTITIMSAAVIGICVSWNDERAILSTRRIIVFSAGVATLPQFAIFVLPAEVRTNTVEWLSLLIPLIFFAVLFATCLVRAELRLREKIEKAKFYRLIAETLPESLNAKDRSGRFIIANPATARALNVASPDELIGKTDADFHPPELAARYWADEQAVLETGKPAHIEQRYERPDGGTGWFSTLKNPIFDHATGEVIGLVTHNRDITAEKELEKKLAISQQQFSDALANMADGLVMFDRSGTLVYCNARYHAMFTKTADIRVPGAKLADIIAASRHRGEEVLTPHMAQQTIQAVPMPGARELHLWDGRTLEARTCSVGGGGTIIVFTDVTRTKEAEDILKTANRALEKAAFTDGLTGLFNRRAFDEKLAQEFARARRSKEPLSLIMVDIDHFKLFNDHYGHQVGDECLRQVAKRLKAVAKRSTDCAARYGGEEMALILPNTDTKGAIELAAQYQTGVRSLRIPHTKSDKGIVTVSIGVATLEPTQNNRPEDLMSDADSALYSAKHEGRDCYRVAHAPSSVIENHGSELRSSHG</sequence>
<dbReference type="InterPro" id="IPR043128">
    <property type="entry name" value="Rev_trsase/Diguanyl_cyclase"/>
</dbReference>
<evidence type="ECO:0000256" key="7">
    <source>
        <dbReference type="ARBA" id="ARBA00034247"/>
    </source>
</evidence>
<proteinExistence type="predicted"/>
<dbReference type="InterPro" id="IPR029787">
    <property type="entry name" value="Nucleotide_cyclase"/>
</dbReference>
<dbReference type="Gene3D" id="3.30.450.20">
    <property type="entry name" value="PAS domain"/>
    <property type="match status" value="2"/>
</dbReference>
<dbReference type="CDD" id="cd01949">
    <property type="entry name" value="GGDEF"/>
    <property type="match status" value="1"/>
</dbReference>
<comment type="caution">
    <text evidence="11">The sequence shown here is derived from an EMBL/GenBank/DDBJ whole genome shotgun (WGS) entry which is preliminary data.</text>
</comment>
<keyword evidence="4 8" id="KW-0812">Transmembrane</keyword>
<dbReference type="InterPro" id="IPR013656">
    <property type="entry name" value="PAS_4"/>
</dbReference>
<comment type="subcellular location">
    <subcellularLocation>
        <location evidence="1">Cell membrane</location>
        <topology evidence="1">Multi-pass membrane protein</topology>
    </subcellularLocation>
</comment>
<dbReference type="InterPro" id="IPR050469">
    <property type="entry name" value="Diguanylate_Cyclase"/>
</dbReference>
<dbReference type="PROSITE" id="PS50113">
    <property type="entry name" value="PAC"/>
    <property type="match status" value="1"/>
</dbReference>
<evidence type="ECO:0000313" key="11">
    <source>
        <dbReference type="EMBL" id="THF50724.1"/>
    </source>
</evidence>
<feature type="transmembrane region" description="Helical" evidence="8">
    <location>
        <begin position="52"/>
        <end position="73"/>
    </location>
</feature>
<dbReference type="GO" id="GO:0005886">
    <property type="term" value="C:plasma membrane"/>
    <property type="evidence" value="ECO:0007669"/>
    <property type="project" value="UniProtKB-SubCell"/>
</dbReference>
<dbReference type="SMART" id="SM00267">
    <property type="entry name" value="GGDEF"/>
    <property type="match status" value="1"/>
</dbReference>
<keyword evidence="6 8" id="KW-0472">Membrane</keyword>
<evidence type="ECO:0000256" key="1">
    <source>
        <dbReference type="ARBA" id="ARBA00004651"/>
    </source>
</evidence>
<dbReference type="SMART" id="SM00086">
    <property type="entry name" value="PAC"/>
    <property type="match status" value="1"/>
</dbReference>
<dbReference type="InterPro" id="IPR011620">
    <property type="entry name" value="Sig_transdc_His_kinase_LytS_TM"/>
</dbReference>
<dbReference type="PROSITE" id="PS50887">
    <property type="entry name" value="GGDEF"/>
    <property type="match status" value="1"/>
</dbReference>
<comment type="catalytic activity">
    <reaction evidence="7">
        <text>2 GTP = 3',3'-c-di-GMP + 2 diphosphate</text>
        <dbReference type="Rhea" id="RHEA:24898"/>
        <dbReference type="ChEBI" id="CHEBI:33019"/>
        <dbReference type="ChEBI" id="CHEBI:37565"/>
        <dbReference type="ChEBI" id="CHEBI:58805"/>
        <dbReference type="EC" id="2.7.7.65"/>
    </reaction>
</comment>
<dbReference type="GO" id="GO:0052621">
    <property type="term" value="F:diguanylate cyclase activity"/>
    <property type="evidence" value="ECO:0007669"/>
    <property type="project" value="UniProtKB-EC"/>
</dbReference>
<organism evidence="11 12">
    <name type="scientific">Allorhizobium terrae</name>
    <dbReference type="NCBI Taxonomy" id="1848972"/>
    <lineage>
        <taxon>Bacteria</taxon>
        <taxon>Pseudomonadati</taxon>
        <taxon>Pseudomonadota</taxon>
        <taxon>Alphaproteobacteria</taxon>
        <taxon>Hyphomicrobiales</taxon>
        <taxon>Rhizobiaceae</taxon>
        <taxon>Rhizobium/Agrobacterium group</taxon>
        <taxon>Allorhizobium</taxon>
    </lineage>
</organism>
<evidence type="ECO:0000256" key="3">
    <source>
        <dbReference type="ARBA" id="ARBA00022475"/>
    </source>
</evidence>
<dbReference type="CDD" id="cd00130">
    <property type="entry name" value="PAS"/>
    <property type="match status" value="1"/>
</dbReference>
<evidence type="ECO:0000256" key="4">
    <source>
        <dbReference type="ARBA" id="ARBA00022692"/>
    </source>
</evidence>
<evidence type="ECO:0000313" key="12">
    <source>
        <dbReference type="Proteomes" id="UP000310754"/>
    </source>
</evidence>
<evidence type="ECO:0000259" key="9">
    <source>
        <dbReference type="PROSITE" id="PS50113"/>
    </source>
</evidence>
<dbReference type="EC" id="2.7.7.65" evidence="2"/>
<dbReference type="InterPro" id="IPR000160">
    <property type="entry name" value="GGDEF_dom"/>
</dbReference>
<dbReference type="FunFam" id="3.30.70.270:FF:000001">
    <property type="entry name" value="Diguanylate cyclase domain protein"/>
    <property type="match status" value="1"/>
</dbReference>
<evidence type="ECO:0000259" key="10">
    <source>
        <dbReference type="PROSITE" id="PS50887"/>
    </source>
</evidence>
<evidence type="ECO:0000256" key="8">
    <source>
        <dbReference type="SAM" id="Phobius"/>
    </source>
</evidence>
<keyword evidence="12" id="KW-1185">Reference proteome</keyword>
<feature type="transmembrane region" description="Helical" evidence="8">
    <location>
        <begin position="179"/>
        <end position="199"/>
    </location>
</feature>
<dbReference type="Pfam" id="PF08448">
    <property type="entry name" value="PAS_4"/>
    <property type="match status" value="1"/>
</dbReference>
<feature type="transmembrane region" description="Helical" evidence="8">
    <location>
        <begin position="113"/>
        <end position="135"/>
    </location>
</feature>
<feature type="domain" description="PAC" evidence="9">
    <location>
        <begin position="281"/>
        <end position="334"/>
    </location>
</feature>
<protein>
    <recommendedName>
        <fullName evidence="2">diguanylate cyclase</fullName>
        <ecNumber evidence="2">2.7.7.65</ecNumber>
    </recommendedName>
</protein>
<dbReference type="Pfam" id="PF07694">
    <property type="entry name" value="5TM-5TMR_LYT"/>
    <property type="match status" value="1"/>
</dbReference>
<dbReference type="PANTHER" id="PTHR45138">
    <property type="entry name" value="REGULATORY COMPONENTS OF SENSORY TRANSDUCTION SYSTEM"/>
    <property type="match status" value="1"/>
</dbReference>
<dbReference type="Proteomes" id="UP000310754">
    <property type="component" value="Unassembled WGS sequence"/>
</dbReference>
<dbReference type="GO" id="GO:0043709">
    <property type="term" value="P:cell adhesion involved in single-species biofilm formation"/>
    <property type="evidence" value="ECO:0007669"/>
    <property type="project" value="TreeGrafter"/>
</dbReference>
<accession>A0A4S3ZXZ9</accession>
<dbReference type="InterPro" id="IPR000700">
    <property type="entry name" value="PAS-assoc_C"/>
</dbReference>
<keyword evidence="3" id="KW-1003">Cell membrane</keyword>
<dbReference type="Gene3D" id="3.30.70.270">
    <property type="match status" value="1"/>
</dbReference>
<feature type="transmembrane region" description="Helical" evidence="8">
    <location>
        <begin position="147"/>
        <end position="167"/>
    </location>
</feature>
<feature type="transmembrane region" description="Helical" evidence="8">
    <location>
        <begin position="85"/>
        <end position="107"/>
    </location>
</feature>
<dbReference type="SUPFAM" id="SSF55785">
    <property type="entry name" value="PYP-like sensor domain (PAS domain)"/>
    <property type="match status" value="2"/>
</dbReference>
<dbReference type="Pfam" id="PF12860">
    <property type="entry name" value="PAS_7"/>
    <property type="match status" value="1"/>
</dbReference>
<dbReference type="GO" id="GO:0000155">
    <property type="term" value="F:phosphorelay sensor kinase activity"/>
    <property type="evidence" value="ECO:0007669"/>
    <property type="project" value="InterPro"/>
</dbReference>
<dbReference type="AlphaFoldDB" id="A0A4S3ZXZ9"/>
<dbReference type="InterPro" id="IPR001610">
    <property type="entry name" value="PAC"/>
</dbReference>
<evidence type="ECO:0000256" key="6">
    <source>
        <dbReference type="ARBA" id="ARBA00023136"/>
    </source>
</evidence>
<dbReference type="SMART" id="SM00091">
    <property type="entry name" value="PAS"/>
    <property type="match status" value="2"/>
</dbReference>
<dbReference type="NCBIfam" id="TIGR00254">
    <property type="entry name" value="GGDEF"/>
    <property type="match status" value="1"/>
</dbReference>
<dbReference type="GO" id="GO:0071555">
    <property type="term" value="P:cell wall organization"/>
    <property type="evidence" value="ECO:0007669"/>
    <property type="project" value="InterPro"/>
</dbReference>
<name>A0A4S3ZXZ9_9HYPH</name>
<dbReference type="SUPFAM" id="SSF55073">
    <property type="entry name" value="Nucleotide cyclase"/>
    <property type="match status" value="1"/>
</dbReference>
<reference evidence="11 12" key="1">
    <citation type="submission" date="2019-04" db="EMBL/GenBank/DDBJ databases">
        <title>Rhizobium terrae sp. nov., isolated from a paddy soil.</title>
        <authorList>
            <person name="Lin S.-Y."/>
            <person name="Hameed A."/>
            <person name="Huang H.-I."/>
            <person name="Young C.-C."/>
        </authorList>
    </citation>
    <scope>NUCLEOTIDE SEQUENCE [LARGE SCALE GENOMIC DNA]</scope>
    <source>
        <strain evidence="11 12">CC-HIH110</strain>
    </source>
</reference>
<evidence type="ECO:0000256" key="5">
    <source>
        <dbReference type="ARBA" id="ARBA00022989"/>
    </source>
</evidence>
<keyword evidence="5 8" id="KW-1133">Transmembrane helix</keyword>
<dbReference type="EMBL" id="SSOA01000003">
    <property type="protein sequence ID" value="THF50724.1"/>
    <property type="molecule type" value="Genomic_DNA"/>
</dbReference>
<feature type="domain" description="GGDEF" evidence="10">
    <location>
        <begin position="496"/>
        <end position="632"/>
    </location>
</feature>
<gene>
    <name evidence="11" type="ORF">E6C51_07655</name>
</gene>
<dbReference type="InterPro" id="IPR035965">
    <property type="entry name" value="PAS-like_dom_sf"/>
</dbReference>
<dbReference type="GO" id="GO:1902201">
    <property type="term" value="P:negative regulation of bacterial-type flagellum-dependent cell motility"/>
    <property type="evidence" value="ECO:0007669"/>
    <property type="project" value="TreeGrafter"/>
</dbReference>
<evidence type="ECO:0000256" key="2">
    <source>
        <dbReference type="ARBA" id="ARBA00012528"/>
    </source>
</evidence>
<dbReference type="Pfam" id="PF00990">
    <property type="entry name" value="GGDEF"/>
    <property type="match status" value="1"/>
</dbReference>
<dbReference type="PANTHER" id="PTHR45138:SF9">
    <property type="entry name" value="DIGUANYLATE CYCLASE DGCM-RELATED"/>
    <property type="match status" value="1"/>
</dbReference>
<dbReference type="InterPro" id="IPR000014">
    <property type="entry name" value="PAS"/>
</dbReference>